<keyword evidence="2" id="KW-1185">Reference proteome</keyword>
<accession>A0A8C3J856</accession>
<proteinExistence type="predicted"/>
<sequence length="76" mass="8690">MAALTVKAYLLGKEEATREIRRFSLSPPARYQAIHDRVAELFQGLLRAGPPPAFRMHYKGEGGFRESIWNQRKLSC</sequence>
<dbReference type="Proteomes" id="UP000694419">
    <property type="component" value="Unplaced"/>
</dbReference>
<dbReference type="AlphaFoldDB" id="A0A8C3J856"/>
<dbReference type="Ensembl" id="ENSCPGT00000004197.1">
    <property type="protein sequence ID" value="ENSCPGP00000003808.1"/>
    <property type="gene ID" value="ENSCPGG00000002823.1"/>
</dbReference>
<dbReference type="Gene3D" id="3.10.20.90">
    <property type="entry name" value="Phosphatidylinositol 3-kinase Catalytic Subunit, Chain A, domain 1"/>
    <property type="match status" value="1"/>
</dbReference>
<evidence type="ECO:0000313" key="2">
    <source>
        <dbReference type="Proteomes" id="UP000694419"/>
    </source>
</evidence>
<name>A0A8C3J856_9CHAR</name>
<reference evidence="1" key="1">
    <citation type="submission" date="2025-08" db="UniProtKB">
        <authorList>
            <consortium name="Ensembl"/>
        </authorList>
    </citation>
    <scope>IDENTIFICATION</scope>
</reference>
<protein>
    <submittedName>
        <fullName evidence="1">Uncharacterized protein</fullName>
    </submittedName>
</protein>
<organism evidence="1 2">
    <name type="scientific">Calidris pygmaea</name>
    <name type="common">Spoon-billed sandpiper</name>
    <dbReference type="NCBI Taxonomy" id="425635"/>
    <lineage>
        <taxon>Eukaryota</taxon>
        <taxon>Metazoa</taxon>
        <taxon>Chordata</taxon>
        <taxon>Craniata</taxon>
        <taxon>Vertebrata</taxon>
        <taxon>Euteleostomi</taxon>
        <taxon>Archelosauria</taxon>
        <taxon>Archosauria</taxon>
        <taxon>Dinosauria</taxon>
        <taxon>Saurischia</taxon>
        <taxon>Theropoda</taxon>
        <taxon>Coelurosauria</taxon>
        <taxon>Aves</taxon>
        <taxon>Neognathae</taxon>
        <taxon>Neoaves</taxon>
        <taxon>Charadriiformes</taxon>
        <taxon>Scolopacidae</taxon>
        <taxon>Calidris</taxon>
    </lineage>
</organism>
<evidence type="ECO:0000313" key="1">
    <source>
        <dbReference type="Ensembl" id="ENSCPGP00000003808.1"/>
    </source>
</evidence>
<reference evidence="1" key="2">
    <citation type="submission" date="2025-09" db="UniProtKB">
        <authorList>
            <consortium name="Ensembl"/>
        </authorList>
    </citation>
    <scope>IDENTIFICATION</scope>
</reference>